<comment type="caution">
    <text evidence="2">The sequence shown here is derived from an EMBL/GenBank/DDBJ whole genome shotgun (WGS) entry which is preliminary data.</text>
</comment>
<dbReference type="AlphaFoldDB" id="A0A9D1D1V1"/>
<dbReference type="Proteomes" id="UP000886886">
    <property type="component" value="Unassembled WGS sequence"/>
</dbReference>
<evidence type="ECO:0000256" key="1">
    <source>
        <dbReference type="SAM" id="Phobius"/>
    </source>
</evidence>
<feature type="transmembrane region" description="Helical" evidence="1">
    <location>
        <begin position="194"/>
        <end position="211"/>
    </location>
</feature>
<feature type="transmembrane region" description="Helical" evidence="1">
    <location>
        <begin position="108"/>
        <end position="127"/>
    </location>
</feature>
<reference evidence="2" key="2">
    <citation type="journal article" date="2021" name="PeerJ">
        <title>Extensive microbial diversity within the chicken gut microbiome revealed by metagenomics and culture.</title>
        <authorList>
            <person name="Gilroy R."/>
            <person name="Ravi A."/>
            <person name="Getino M."/>
            <person name="Pursley I."/>
            <person name="Horton D.L."/>
            <person name="Alikhan N.F."/>
            <person name="Baker D."/>
            <person name="Gharbi K."/>
            <person name="Hall N."/>
            <person name="Watson M."/>
            <person name="Adriaenssens E.M."/>
            <person name="Foster-Nyarko E."/>
            <person name="Jarju S."/>
            <person name="Secka A."/>
            <person name="Antonio M."/>
            <person name="Oren A."/>
            <person name="Chaudhuri R.R."/>
            <person name="La Ragione R."/>
            <person name="Hildebrand F."/>
            <person name="Pallen M.J."/>
        </authorList>
    </citation>
    <scope>NUCLEOTIDE SEQUENCE</scope>
    <source>
        <strain evidence="2">ChiSjej3B21-11622</strain>
    </source>
</reference>
<organism evidence="2 3">
    <name type="scientific">Candidatus Limivivens merdigallinarum</name>
    <dbReference type="NCBI Taxonomy" id="2840859"/>
    <lineage>
        <taxon>Bacteria</taxon>
        <taxon>Bacillati</taxon>
        <taxon>Bacillota</taxon>
        <taxon>Clostridia</taxon>
        <taxon>Lachnospirales</taxon>
        <taxon>Lachnospiraceae</taxon>
        <taxon>Lachnospiraceae incertae sedis</taxon>
        <taxon>Candidatus Limivivens</taxon>
    </lineage>
</organism>
<dbReference type="InterPro" id="IPR045723">
    <property type="entry name" value="DUF6077"/>
</dbReference>
<protein>
    <submittedName>
        <fullName evidence="2">Uncharacterized protein</fullName>
    </submittedName>
</protein>
<sequence>MTQLFLGAVSSIVHLLFFLAFGSLTLTIFRRKKEFNFFLVPVVGFFVYYGCFEILAFPMTLLLVPLHILTIAWGIISLVVLAAAAFFCAGIWRKAAKALLKSVREDKAAATGFLILVAVQLLFAAIYNLNSPDAAYYVGNISTSVYTDTMGRYNPYTGRMLSNFNVRYVTATYYLEQAVFCQALKVHPMVQAKTAFPMLILFLCNLLYYQIGKELFSSKRKKAVAFACGVLFFWIMTANPAVGAFLYYRTFEGKAILHGLALPWLLLIFLKLYRNERDRFWWFQIFAVSLGSVTISTSSMTLIPAAVLAGTVPLLFLRKRWSLCGHYAASVIPDILVLILYVSVNAGFLRLSAR</sequence>
<feature type="transmembrane region" description="Helical" evidence="1">
    <location>
        <begin position="6"/>
        <end position="29"/>
    </location>
</feature>
<feature type="transmembrane region" description="Helical" evidence="1">
    <location>
        <begin position="223"/>
        <end position="249"/>
    </location>
</feature>
<feature type="transmembrane region" description="Helical" evidence="1">
    <location>
        <begin position="63"/>
        <end position="87"/>
    </location>
</feature>
<dbReference type="Pfam" id="PF19554">
    <property type="entry name" value="DUF6077"/>
    <property type="match status" value="1"/>
</dbReference>
<evidence type="ECO:0000313" key="3">
    <source>
        <dbReference type="Proteomes" id="UP000886886"/>
    </source>
</evidence>
<keyword evidence="1" id="KW-0472">Membrane</keyword>
<keyword evidence="1" id="KW-1133">Transmembrane helix</keyword>
<proteinExistence type="predicted"/>
<dbReference type="EMBL" id="DVFT01000202">
    <property type="protein sequence ID" value="HIQ97625.1"/>
    <property type="molecule type" value="Genomic_DNA"/>
</dbReference>
<reference evidence="2" key="1">
    <citation type="submission" date="2020-10" db="EMBL/GenBank/DDBJ databases">
        <authorList>
            <person name="Gilroy R."/>
        </authorList>
    </citation>
    <scope>NUCLEOTIDE SEQUENCE</scope>
    <source>
        <strain evidence="2">ChiSjej3B21-11622</strain>
    </source>
</reference>
<feature type="transmembrane region" description="Helical" evidence="1">
    <location>
        <begin position="36"/>
        <end position="57"/>
    </location>
</feature>
<feature type="transmembrane region" description="Helical" evidence="1">
    <location>
        <begin position="327"/>
        <end position="349"/>
    </location>
</feature>
<keyword evidence="1" id="KW-0812">Transmembrane</keyword>
<accession>A0A9D1D1V1</accession>
<feature type="transmembrane region" description="Helical" evidence="1">
    <location>
        <begin position="255"/>
        <end position="273"/>
    </location>
</feature>
<gene>
    <name evidence="2" type="ORF">IAB26_13840</name>
</gene>
<evidence type="ECO:0000313" key="2">
    <source>
        <dbReference type="EMBL" id="HIQ97625.1"/>
    </source>
</evidence>
<name>A0A9D1D1V1_9FIRM</name>
<feature type="transmembrane region" description="Helical" evidence="1">
    <location>
        <begin position="280"/>
        <end position="307"/>
    </location>
</feature>